<dbReference type="SUPFAM" id="SSF48403">
    <property type="entry name" value="Ankyrin repeat"/>
    <property type="match status" value="1"/>
</dbReference>
<gene>
    <name evidence="1" type="ORF">RRF57_009209</name>
</gene>
<dbReference type="Proteomes" id="UP001305414">
    <property type="component" value="Unassembled WGS sequence"/>
</dbReference>
<keyword evidence="2" id="KW-1185">Reference proteome</keyword>
<organism evidence="1 2">
    <name type="scientific">Xylaria bambusicola</name>
    <dbReference type="NCBI Taxonomy" id="326684"/>
    <lineage>
        <taxon>Eukaryota</taxon>
        <taxon>Fungi</taxon>
        <taxon>Dikarya</taxon>
        <taxon>Ascomycota</taxon>
        <taxon>Pezizomycotina</taxon>
        <taxon>Sordariomycetes</taxon>
        <taxon>Xylariomycetidae</taxon>
        <taxon>Xylariales</taxon>
        <taxon>Xylariaceae</taxon>
        <taxon>Xylaria</taxon>
    </lineage>
</organism>
<dbReference type="EMBL" id="JAWHQM010000033">
    <property type="protein sequence ID" value="KAK5633495.1"/>
    <property type="molecule type" value="Genomic_DNA"/>
</dbReference>
<evidence type="ECO:0000313" key="1">
    <source>
        <dbReference type="EMBL" id="KAK5633495.1"/>
    </source>
</evidence>
<accession>A0AAN7UJ69</accession>
<sequence>MSISDTSQRIRRAFNDNLCKSVIHQVGFCQPCHQKCADILQYYGPRPFKCKFPQCELWQHGFEQRGIRDHHELSHDKPLKCHVSGCEFEVIGFLSEKMRKDHMEKAHQHNSSGLHRESHNPTKIEIETILLDLVKDDDLEAVKRVLSEFPALLSSNLTFKSKLLEIAAFQASSSMLTLIGPGYAYDVGDHCFGYVQASIQGHNLGTLSHLLARTLPTKKMAHGRLYLNYFPFDSLLSTDWYDGTKAVSKWLRNGLYIAEGTSNWVNSQLFGGKHIIQTAAKCHNGNRHLLCLWEESGITPRLNRGSMNRILQWVIQVNCSPDLVEYWLNKGAEVNWRISASYKTMLHHAAQHTSQQAALVMEMLLLNGANPEAEPATMYRTLKRNHRWSIRGGRDLKTRAGQRKIKITGKKIRDEKGAMNIHKWLGVTWDELIERTKQQRKNKETCRMLVAHIEE</sequence>
<proteinExistence type="predicted"/>
<evidence type="ECO:0000313" key="2">
    <source>
        <dbReference type="Proteomes" id="UP001305414"/>
    </source>
</evidence>
<dbReference type="InterPro" id="IPR036770">
    <property type="entry name" value="Ankyrin_rpt-contain_sf"/>
</dbReference>
<reference evidence="1 2" key="1">
    <citation type="submission" date="2023-10" db="EMBL/GenBank/DDBJ databases">
        <title>Draft genome sequence of Xylaria bambusicola isolate GMP-LS, the root and basal stem rot pathogen of sugarcane in Indonesia.</title>
        <authorList>
            <person name="Selvaraj P."/>
            <person name="Muralishankar V."/>
            <person name="Muruganantham S."/>
            <person name="Sp S."/>
            <person name="Haryani S."/>
            <person name="Lau K.J.X."/>
            <person name="Naqvi N.I."/>
        </authorList>
    </citation>
    <scope>NUCLEOTIDE SEQUENCE [LARGE SCALE GENOMIC DNA]</scope>
    <source>
        <strain evidence="1">GMP-LS</strain>
    </source>
</reference>
<dbReference type="Gene3D" id="1.25.40.20">
    <property type="entry name" value="Ankyrin repeat-containing domain"/>
    <property type="match status" value="1"/>
</dbReference>
<comment type="caution">
    <text evidence="1">The sequence shown here is derived from an EMBL/GenBank/DDBJ whole genome shotgun (WGS) entry which is preliminary data.</text>
</comment>
<name>A0AAN7UJ69_9PEZI</name>
<protein>
    <submittedName>
        <fullName evidence="1">Uncharacterized protein</fullName>
    </submittedName>
</protein>
<dbReference type="AlphaFoldDB" id="A0AAN7UJ69"/>